<evidence type="ECO:0000256" key="1">
    <source>
        <dbReference type="SAM" id="Phobius"/>
    </source>
</evidence>
<feature type="transmembrane region" description="Helical" evidence="1">
    <location>
        <begin position="220"/>
        <end position="243"/>
    </location>
</feature>
<feature type="transmembrane region" description="Helical" evidence="1">
    <location>
        <begin position="264"/>
        <end position="285"/>
    </location>
</feature>
<keyword evidence="1" id="KW-0472">Membrane</keyword>
<dbReference type="OrthoDB" id="9806195at2"/>
<dbReference type="Proteomes" id="UP000273898">
    <property type="component" value="Unassembled WGS sequence"/>
</dbReference>
<keyword evidence="1 2" id="KW-0812">Transmembrane</keyword>
<accession>A0A497Y0C2</accession>
<proteinExistence type="predicted"/>
<gene>
    <name evidence="2" type="ORF">BCL90_3248</name>
    <name evidence="3" type="ORF">E3V97_17775</name>
</gene>
<dbReference type="Pfam" id="PF03929">
    <property type="entry name" value="PepSY_TM"/>
    <property type="match status" value="1"/>
</dbReference>
<dbReference type="PANTHER" id="PTHR34219">
    <property type="entry name" value="IRON-REGULATED INNER MEMBRANE PROTEIN-RELATED"/>
    <property type="match status" value="1"/>
</dbReference>
<dbReference type="InterPro" id="IPR005625">
    <property type="entry name" value="PepSY-ass_TM"/>
</dbReference>
<feature type="transmembrane region" description="Helical" evidence="1">
    <location>
        <begin position="483"/>
        <end position="504"/>
    </location>
</feature>
<evidence type="ECO:0000313" key="3">
    <source>
        <dbReference type="EMBL" id="TFB30028.1"/>
    </source>
</evidence>
<reference evidence="3 5" key="2">
    <citation type="submission" date="2019-03" db="EMBL/GenBank/DDBJ databases">
        <authorList>
            <person name="He R.-H."/>
        </authorList>
    </citation>
    <scope>NUCLEOTIDE SEQUENCE [LARGE SCALE GENOMIC DNA]</scope>
    <source>
        <strain evidence="3 5">DSM 19624</strain>
    </source>
</reference>
<sequence>MNNKTSNFKQSVKRNMYKWHRTIGLITVIPVIFWTLSGLMHPFLSNWFKPQIAHQILVPKPINKGQIKLTFQDVLLKNNIQEFKNFRIVNFDQQTYYQLKSIKGDLHYFNTTTGIALSNGDERYAEYLARYFIADRSSKIKSITVQTSFSQQYKYVNRYLPVWKVSFNRKDAMDVYVETASSQLATFNTDARKTFLWLFDNFHSWSFLEAISNNVVKTCIMVALLSIITLSALSGILIYGVLWKKFKKPKQGSKIGFLRLYHRQIGICISLLTLTFAFSGAYHIMNKLNSNTIQNIVYQPNINISELKIPNNILNLDLNRLSNISLVKFKKQVYFQVFYNKTEDLPEETIYINAKDSSKLNNGNLEYAKFLANKFENKSEDTDEPEMECCTSNVTENDICKAKLIKTSVLYKFDDREYGFVFKRLPVVKLTYNTPNHTNLYIDTKTSRLAAKIADADRYEGYSFAFLHKFHYLDWAGKNFRDFFILLAALLILTVSLLGLMIFIKK</sequence>
<feature type="transmembrane region" description="Helical" evidence="1">
    <location>
        <begin position="21"/>
        <end position="44"/>
    </location>
</feature>
<reference evidence="2 4" key="1">
    <citation type="submission" date="2018-10" db="EMBL/GenBank/DDBJ databases">
        <title>Genomic Encyclopedia of Archaeal and Bacterial Type Strains, Phase II (KMG-II): from individual species to whole genera.</title>
        <authorList>
            <person name="Goeker M."/>
        </authorList>
    </citation>
    <scope>NUCLEOTIDE SEQUENCE [LARGE SCALE GENOMIC DNA]</scope>
    <source>
        <strain evidence="2 4">DSM 19624</strain>
    </source>
</reference>
<comment type="caution">
    <text evidence="2">The sequence shown here is derived from an EMBL/GenBank/DDBJ whole genome shotgun (WGS) entry which is preliminary data.</text>
</comment>
<evidence type="ECO:0000313" key="5">
    <source>
        <dbReference type="Proteomes" id="UP000297429"/>
    </source>
</evidence>
<dbReference type="EMBL" id="RCCK01000012">
    <property type="protein sequence ID" value="RLJ74904.1"/>
    <property type="molecule type" value="Genomic_DNA"/>
</dbReference>
<dbReference type="RefSeq" id="WP_121284895.1">
    <property type="nucleotide sequence ID" value="NZ_RCCK01000012.1"/>
</dbReference>
<dbReference type="AlphaFoldDB" id="A0A497Y0C2"/>
<evidence type="ECO:0000313" key="2">
    <source>
        <dbReference type="EMBL" id="RLJ74904.1"/>
    </source>
</evidence>
<dbReference type="EMBL" id="SOPX01000003">
    <property type="protein sequence ID" value="TFB30028.1"/>
    <property type="molecule type" value="Genomic_DNA"/>
</dbReference>
<keyword evidence="1" id="KW-1133">Transmembrane helix</keyword>
<dbReference type="Proteomes" id="UP000297429">
    <property type="component" value="Unassembled WGS sequence"/>
</dbReference>
<organism evidence="2 4">
    <name type="scientific">Pedobacter alluvionis</name>
    <dbReference type="NCBI Taxonomy" id="475253"/>
    <lineage>
        <taxon>Bacteria</taxon>
        <taxon>Pseudomonadati</taxon>
        <taxon>Bacteroidota</taxon>
        <taxon>Sphingobacteriia</taxon>
        <taxon>Sphingobacteriales</taxon>
        <taxon>Sphingobacteriaceae</taxon>
        <taxon>Pedobacter</taxon>
    </lineage>
</organism>
<protein>
    <submittedName>
        <fullName evidence="3">PepSY domain-containing protein</fullName>
    </submittedName>
    <submittedName>
        <fullName evidence="2">PepSY-associated transmembrane protein</fullName>
    </submittedName>
</protein>
<keyword evidence="5" id="KW-1185">Reference proteome</keyword>
<evidence type="ECO:0000313" key="4">
    <source>
        <dbReference type="Proteomes" id="UP000273898"/>
    </source>
</evidence>
<name>A0A497Y0C2_9SPHI</name>